<dbReference type="Gene3D" id="2.60.260.20">
    <property type="entry name" value="Urease metallochaperone UreE, N-terminal domain"/>
    <property type="match status" value="2"/>
</dbReference>
<evidence type="ECO:0000313" key="11">
    <source>
        <dbReference type="EMBL" id="VAW09031.1"/>
    </source>
</evidence>
<evidence type="ECO:0000259" key="9">
    <source>
        <dbReference type="PROSITE" id="PS50076"/>
    </source>
</evidence>
<dbReference type="InterPro" id="IPR008971">
    <property type="entry name" value="HSP40/DnaJ_pept-bd"/>
</dbReference>
<evidence type="ECO:0000256" key="6">
    <source>
        <dbReference type="ARBA" id="ARBA00022833"/>
    </source>
</evidence>
<dbReference type="AlphaFoldDB" id="A0A3B0SRP2"/>
<dbReference type="GO" id="GO:0031072">
    <property type="term" value="F:heat shock protein binding"/>
    <property type="evidence" value="ECO:0007669"/>
    <property type="project" value="InterPro"/>
</dbReference>
<dbReference type="InterPro" id="IPR002939">
    <property type="entry name" value="DnaJ_C"/>
</dbReference>
<dbReference type="Pfam" id="PF00226">
    <property type="entry name" value="DnaJ"/>
    <property type="match status" value="1"/>
</dbReference>
<dbReference type="SUPFAM" id="SSF57938">
    <property type="entry name" value="DnaJ/Hsp40 cysteine-rich domain"/>
    <property type="match status" value="1"/>
</dbReference>
<dbReference type="PROSITE" id="PS00636">
    <property type="entry name" value="DNAJ_1"/>
    <property type="match status" value="1"/>
</dbReference>
<evidence type="ECO:0000256" key="2">
    <source>
        <dbReference type="ARBA" id="ARBA00022705"/>
    </source>
</evidence>
<dbReference type="NCBIfam" id="TIGR02349">
    <property type="entry name" value="DnaJ_bact"/>
    <property type="match status" value="1"/>
</dbReference>
<dbReference type="InterPro" id="IPR012724">
    <property type="entry name" value="DnaJ"/>
</dbReference>
<dbReference type="InterPro" id="IPR018253">
    <property type="entry name" value="DnaJ_domain_CS"/>
</dbReference>
<reference evidence="11" key="1">
    <citation type="submission" date="2018-06" db="EMBL/GenBank/DDBJ databases">
        <authorList>
            <person name="Zhirakovskaya E."/>
        </authorList>
    </citation>
    <scope>NUCLEOTIDE SEQUENCE</scope>
</reference>
<dbReference type="SUPFAM" id="SSF49493">
    <property type="entry name" value="HSP40/DnaJ peptide-binding domain"/>
    <property type="match status" value="2"/>
</dbReference>
<dbReference type="InterPro" id="IPR036410">
    <property type="entry name" value="HSP_DnaJ_Cys-rich_dom_sf"/>
</dbReference>
<keyword evidence="1" id="KW-0963">Cytoplasm</keyword>
<dbReference type="CDD" id="cd10719">
    <property type="entry name" value="DnaJ_zf"/>
    <property type="match status" value="1"/>
</dbReference>
<dbReference type="Pfam" id="PF00684">
    <property type="entry name" value="DnaJ_CXXCXGXG"/>
    <property type="match status" value="1"/>
</dbReference>
<dbReference type="CDD" id="cd10747">
    <property type="entry name" value="DnaJ_C"/>
    <property type="match status" value="1"/>
</dbReference>
<dbReference type="GO" id="GO:0008270">
    <property type="term" value="F:zinc ion binding"/>
    <property type="evidence" value="ECO:0007669"/>
    <property type="project" value="UniProtKB-KW"/>
</dbReference>
<feature type="domain" description="CR-type" evidence="10">
    <location>
        <begin position="125"/>
        <end position="207"/>
    </location>
</feature>
<gene>
    <name evidence="11" type="ORF">MNBD_ACTINO02-1688</name>
</gene>
<sequence length="361" mass="38827">MKDYYEILGVARDASAEEIKRAFRKLARDSHPDAHPDDPTAEERFRGVAEAYEVLSDASKRARYDRGETLGAGDLFSNFGGLDEILSQFFGGQGFGGFGGVGQRTARGSDVGILVDLTLVEASVGVSREVVYVAPTSCEVCDGSGAAEGSGLVTCSTCGGRGQVQVQRNTLLGAMLTTVQCSTCNGRGRTVDDPCTTCHGYGRTDQERTVMVEVPAGVDNGTRLRLTGRGGAGEIGSPPGDLYVEVRVTPDERFERNGADLHHQATISYSQAVLGATISVPLLEGETDLDVPMGTASGTVFRMQRYGMPQLRRRGLGDLFITVNVDVPVEVSDKEREILEQLAAIRGEDTARPKKRKRRWS</sequence>
<dbReference type="GO" id="GO:0006260">
    <property type="term" value="P:DNA replication"/>
    <property type="evidence" value="ECO:0007669"/>
    <property type="project" value="UniProtKB-KW"/>
</dbReference>
<dbReference type="GO" id="GO:0005737">
    <property type="term" value="C:cytoplasm"/>
    <property type="evidence" value="ECO:0007669"/>
    <property type="project" value="TreeGrafter"/>
</dbReference>
<dbReference type="Gene3D" id="1.10.287.110">
    <property type="entry name" value="DnaJ domain"/>
    <property type="match status" value="1"/>
</dbReference>
<dbReference type="SMART" id="SM00271">
    <property type="entry name" value="DnaJ"/>
    <property type="match status" value="1"/>
</dbReference>
<dbReference type="SUPFAM" id="SSF46565">
    <property type="entry name" value="Chaperone J-domain"/>
    <property type="match status" value="1"/>
</dbReference>
<evidence type="ECO:0000256" key="1">
    <source>
        <dbReference type="ARBA" id="ARBA00022490"/>
    </source>
</evidence>
<keyword evidence="7" id="KW-0346">Stress response</keyword>
<evidence type="ECO:0000256" key="4">
    <source>
        <dbReference type="ARBA" id="ARBA00022737"/>
    </source>
</evidence>
<dbReference type="HAMAP" id="MF_01152">
    <property type="entry name" value="DnaJ"/>
    <property type="match status" value="1"/>
</dbReference>
<dbReference type="PANTHER" id="PTHR43096:SF48">
    <property type="entry name" value="CHAPERONE PROTEIN DNAJ"/>
    <property type="match status" value="1"/>
</dbReference>
<evidence type="ECO:0000256" key="7">
    <source>
        <dbReference type="ARBA" id="ARBA00023016"/>
    </source>
</evidence>
<dbReference type="GO" id="GO:0009408">
    <property type="term" value="P:response to heat"/>
    <property type="evidence" value="ECO:0007669"/>
    <property type="project" value="InterPro"/>
</dbReference>
<keyword evidence="8" id="KW-0143">Chaperone</keyword>
<dbReference type="NCBIfam" id="NF008035">
    <property type="entry name" value="PRK10767.1"/>
    <property type="match status" value="1"/>
</dbReference>
<dbReference type="EMBL" id="UOEK01000518">
    <property type="protein sequence ID" value="VAW09031.1"/>
    <property type="molecule type" value="Genomic_DNA"/>
</dbReference>
<keyword evidence="4" id="KW-0677">Repeat</keyword>
<dbReference type="Gene3D" id="6.20.20.10">
    <property type="match status" value="2"/>
</dbReference>
<keyword evidence="5" id="KW-0863">Zinc-finger</keyword>
<dbReference type="InterPro" id="IPR001305">
    <property type="entry name" value="HSP_DnaJ_Cys-rich_dom"/>
</dbReference>
<dbReference type="PRINTS" id="PR00625">
    <property type="entry name" value="JDOMAIN"/>
</dbReference>
<dbReference type="InterPro" id="IPR036869">
    <property type="entry name" value="J_dom_sf"/>
</dbReference>
<accession>A0A3B0SRP2</accession>
<organism evidence="11">
    <name type="scientific">hydrothermal vent metagenome</name>
    <dbReference type="NCBI Taxonomy" id="652676"/>
    <lineage>
        <taxon>unclassified sequences</taxon>
        <taxon>metagenomes</taxon>
        <taxon>ecological metagenomes</taxon>
    </lineage>
</organism>
<evidence type="ECO:0000256" key="3">
    <source>
        <dbReference type="ARBA" id="ARBA00022723"/>
    </source>
</evidence>
<evidence type="ECO:0000256" key="5">
    <source>
        <dbReference type="ARBA" id="ARBA00022771"/>
    </source>
</evidence>
<dbReference type="InterPro" id="IPR001623">
    <property type="entry name" value="DnaJ_domain"/>
</dbReference>
<keyword evidence="3" id="KW-0479">Metal-binding</keyword>
<dbReference type="GO" id="GO:0051082">
    <property type="term" value="F:unfolded protein binding"/>
    <property type="evidence" value="ECO:0007669"/>
    <property type="project" value="InterPro"/>
</dbReference>
<feature type="domain" description="J" evidence="9">
    <location>
        <begin position="3"/>
        <end position="68"/>
    </location>
</feature>
<keyword evidence="6" id="KW-0862">Zinc</keyword>
<name>A0A3B0SRP2_9ZZZZ</name>
<evidence type="ECO:0000256" key="8">
    <source>
        <dbReference type="ARBA" id="ARBA00023186"/>
    </source>
</evidence>
<dbReference type="Pfam" id="PF01556">
    <property type="entry name" value="DnaJ_C"/>
    <property type="match status" value="1"/>
</dbReference>
<dbReference type="PROSITE" id="PS51188">
    <property type="entry name" value="ZF_CR"/>
    <property type="match status" value="1"/>
</dbReference>
<keyword evidence="2" id="KW-0235">DNA replication</keyword>
<evidence type="ECO:0000259" key="10">
    <source>
        <dbReference type="PROSITE" id="PS51188"/>
    </source>
</evidence>
<dbReference type="PANTHER" id="PTHR43096">
    <property type="entry name" value="DNAJ HOMOLOG 1, MITOCHONDRIAL-RELATED"/>
    <property type="match status" value="1"/>
</dbReference>
<dbReference type="PROSITE" id="PS50076">
    <property type="entry name" value="DNAJ_2"/>
    <property type="match status" value="1"/>
</dbReference>
<dbReference type="GO" id="GO:0042026">
    <property type="term" value="P:protein refolding"/>
    <property type="evidence" value="ECO:0007669"/>
    <property type="project" value="TreeGrafter"/>
</dbReference>
<dbReference type="FunFam" id="2.60.260.20:FF:000005">
    <property type="entry name" value="Chaperone protein dnaJ 1, mitochondrial"/>
    <property type="match status" value="1"/>
</dbReference>
<dbReference type="GO" id="GO:0005524">
    <property type="term" value="F:ATP binding"/>
    <property type="evidence" value="ECO:0007669"/>
    <property type="project" value="InterPro"/>
</dbReference>
<dbReference type="CDD" id="cd06257">
    <property type="entry name" value="DnaJ"/>
    <property type="match status" value="1"/>
</dbReference>
<proteinExistence type="inferred from homology"/>
<protein>
    <submittedName>
        <fullName evidence="11">Chaperone protein DnaJ</fullName>
    </submittedName>
</protein>